<protein>
    <submittedName>
        <fullName evidence="5">Aspartate aminotransferase family protein</fullName>
    </submittedName>
</protein>
<dbReference type="Pfam" id="PF00202">
    <property type="entry name" value="Aminotran_3"/>
    <property type="match status" value="1"/>
</dbReference>
<gene>
    <name evidence="5" type="ORF">U0C82_14375</name>
</gene>
<organism evidence="5 6">
    <name type="scientific">Fulvimarina uroteuthidis</name>
    <dbReference type="NCBI Taxonomy" id="3098149"/>
    <lineage>
        <taxon>Bacteria</taxon>
        <taxon>Pseudomonadati</taxon>
        <taxon>Pseudomonadota</taxon>
        <taxon>Alphaproteobacteria</taxon>
        <taxon>Hyphomicrobiales</taxon>
        <taxon>Aurantimonadaceae</taxon>
        <taxon>Fulvimarina</taxon>
    </lineage>
</organism>
<proteinExistence type="inferred from homology"/>
<comment type="cofactor">
    <cofactor evidence="1">
        <name>pyridoxal 5'-phosphate</name>
        <dbReference type="ChEBI" id="CHEBI:597326"/>
    </cofactor>
</comment>
<accession>A0ABU5I4K5</accession>
<evidence type="ECO:0000256" key="1">
    <source>
        <dbReference type="ARBA" id="ARBA00001933"/>
    </source>
</evidence>
<keyword evidence="5" id="KW-0032">Aminotransferase</keyword>
<keyword evidence="5" id="KW-0808">Transferase</keyword>
<dbReference type="InterPro" id="IPR015422">
    <property type="entry name" value="PyrdxlP-dep_Trfase_small"/>
</dbReference>
<dbReference type="CDD" id="cd00610">
    <property type="entry name" value="OAT_like"/>
    <property type="match status" value="1"/>
</dbReference>
<dbReference type="SUPFAM" id="SSF53383">
    <property type="entry name" value="PLP-dependent transferases"/>
    <property type="match status" value="1"/>
</dbReference>
<dbReference type="InterPro" id="IPR015424">
    <property type="entry name" value="PyrdxlP-dep_Trfase"/>
</dbReference>
<dbReference type="PROSITE" id="PS00600">
    <property type="entry name" value="AA_TRANSFER_CLASS_3"/>
    <property type="match status" value="1"/>
</dbReference>
<dbReference type="InterPro" id="IPR005814">
    <property type="entry name" value="Aminotrans_3"/>
</dbReference>
<evidence type="ECO:0000313" key="5">
    <source>
        <dbReference type="EMBL" id="MDY8110325.1"/>
    </source>
</evidence>
<comment type="caution">
    <text evidence="5">The sequence shown here is derived from an EMBL/GenBank/DDBJ whole genome shotgun (WGS) entry which is preliminary data.</text>
</comment>
<evidence type="ECO:0000313" key="6">
    <source>
        <dbReference type="Proteomes" id="UP001294412"/>
    </source>
</evidence>
<dbReference type="PIRSF" id="PIRSF000521">
    <property type="entry name" value="Transaminase_4ab_Lys_Orn"/>
    <property type="match status" value="1"/>
</dbReference>
<evidence type="ECO:0000256" key="3">
    <source>
        <dbReference type="ARBA" id="ARBA00022898"/>
    </source>
</evidence>
<dbReference type="InterPro" id="IPR049704">
    <property type="entry name" value="Aminotrans_3_PPA_site"/>
</dbReference>
<dbReference type="PANTHER" id="PTHR45688">
    <property type="match status" value="1"/>
</dbReference>
<dbReference type="Proteomes" id="UP001294412">
    <property type="component" value="Unassembled WGS sequence"/>
</dbReference>
<evidence type="ECO:0000256" key="4">
    <source>
        <dbReference type="RuleBase" id="RU003560"/>
    </source>
</evidence>
<dbReference type="Gene3D" id="3.40.640.10">
    <property type="entry name" value="Type I PLP-dependent aspartate aminotransferase-like (Major domain)"/>
    <property type="match status" value="1"/>
</dbReference>
<dbReference type="Gene3D" id="3.90.1150.10">
    <property type="entry name" value="Aspartate Aminotransferase, domain 1"/>
    <property type="match status" value="1"/>
</dbReference>
<dbReference type="InterPro" id="IPR015421">
    <property type="entry name" value="PyrdxlP-dep_Trfase_major"/>
</dbReference>
<evidence type="ECO:0000256" key="2">
    <source>
        <dbReference type="ARBA" id="ARBA00008954"/>
    </source>
</evidence>
<keyword evidence="6" id="KW-1185">Reference proteome</keyword>
<keyword evidence="3 4" id="KW-0663">Pyridoxal phosphate</keyword>
<dbReference type="EMBL" id="JAXLPB010000005">
    <property type="protein sequence ID" value="MDY8110325.1"/>
    <property type="molecule type" value="Genomic_DNA"/>
</dbReference>
<name>A0ABU5I4K5_9HYPH</name>
<comment type="similarity">
    <text evidence="2 4">Belongs to the class-III pyridoxal-phosphate-dependent aminotransferase family.</text>
</comment>
<dbReference type="GO" id="GO:0008483">
    <property type="term" value="F:transaminase activity"/>
    <property type="evidence" value="ECO:0007669"/>
    <property type="project" value="UniProtKB-KW"/>
</dbReference>
<sequence length="446" mass="48310">MDGRTTKSRTKQILDMNAFDASADLENRRGEVKRRLDNAGALSVLFYREPIEMVSAKGAWMHAANGDHYLDLYNNVPSVGHSHPRVVDAVSRQMARLNIHSRYLNSVVDDYLERLKQRLPEQLANIALTCTGSEANDLALRVAETVTGERGVIVTETAYHGNTSLTTAISPSALKKDKPPENVVAVPAPSARNYGEAIEAGFAEAISKAIKTLRSRGYGLSSCICDSIFSSDGVFADPAGFLKPVVKMVRSVGGLYIADEVQPGFARTGETFWGFERHGIEPDMVTMGKPMGNGFPMAGLAARPDHLEWFAATVGYFNTFGGNPVAAAAGAAVLDVIEDENLQAHADDVGRHLRTLLAKLSSQDTRVGTPRGAGLFVGLDLVADGDRSKPDPELATRVINGLKEERVLIGAAGPYGHTLKIRPPLCLKREEVDIFIDRLNTVMQRV</sequence>
<dbReference type="PANTHER" id="PTHR45688:SF13">
    <property type="entry name" value="ALANINE--GLYOXYLATE AMINOTRANSFERASE 2-LIKE"/>
    <property type="match status" value="1"/>
</dbReference>
<reference evidence="5 6" key="1">
    <citation type="submission" date="2023-12" db="EMBL/GenBank/DDBJ databases">
        <title>Description of Novel Strain Fulvimarina sp. 2208YS6-2-32 isolated from Uroteuthis (Photololigo) edulis.</title>
        <authorList>
            <person name="Park J.-S."/>
        </authorList>
    </citation>
    <scope>NUCLEOTIDE SEQUENCE [LARGE SCALE GENOMIC DNA]</scope>
    <source>
        <strain evidence="5 6">2208YS6-2-32</strain>
    </source>
</reference>